<dbReference type="RefSeq" id="WP_024029250.1">
    <property type="nucleotide sequence ID" value="NZ_ALAN01000084.1"/>
</dbReference>
<comment type="caution">
    <text evidence="6">The sequence shown here is derived from an EMBL/GenBank/DDBJ whole genome shotgun (WGS) entry which is preliminary data.</text>
</comment>
<protein>
    <submittedName>
        <fullName evidence="6">Restriction modification system DNA specificity domain-containing protein</fullName>
    </submittedName>
</protein>
<keyword evidence="3" id="KW-0238">DNA-binding</keyword>
<dbReference type="SUPFAM" id="SSF116734">
    <property type="entry name" value="DNA methylase specificity domain"/>
    <property type="match status" value="2"/>
</dbReference>
<dbReference type="EMBL" id="ALAN01000084">
    <property type="protein sequence ID" value="ETI67875.1"/>
    <property type="molecule type" value="Genomic_DNA"/>
</dbReference>
<evidence type="ECO:0000256" key="4">
    <source>
        <dbReference type="ARBA" id="ARBA00038652"/>
    </source>
</evidence>
<evidence type="ECO:0000313" key="7">
    <source>
        <dbReference type="Proteomes" id="UP000018877"/>
    </source>
</evidence>
<dbReference type="GO" id="GO:0003677">
    <property type="term" value="F:DNA binding"/>
    <property type="evidence" value="ECO:0007669"/>
    <property type="project" value="UniProtKB-KW"/>
</dbReference>
<reference evidence="6 7" key="1">
    <citation type="journal article" date="2014" name="Environ. Microbiol.">
        <title>The nitrate-ammonifying and nosZ-carrying bacterium Bacillus vireti is a potent source and sink for nitric and nitrous oxide under high nitrate conditions.</title>
        <authorList>
            <person name="Mania D."/>
            <person name="Heylen K."/>
            <person name="van Spanning R.J."/>
            <person name="Frostegard A."/>
        </authorList>
    </citation>
    <scope>NUCLEOTIDE SEQUENCE [LARGE SCALE GENOMIC DNA]</scope>
    <source>
        <strain evidence="6 7">LMG 21834</strain>
    </source>
</reference>
<dbReference type="AlphaFoldDB" id="A0AB94ILD2"/>
<feature type="domain" description="Type I restriction modification DNA specificity" evidence="5">
    <location>
        <begin position="21"/>
        <end position="188"/>
    </location>
</feature>
<dbReference type="PANTHER" id="PTHR43140:SF1">
    <property type="entry name" value="TYPE I RESTRICTION ENZYME ECOKI SPECIFICITY SUBUNIT"/>
    <property type="match status" value="1"/>
</dbReference>
<dbReference type="Gene3D" id="3.90.220.20">
    <property type="entry name" value="DNA methylase specificity domains"/>
    <property type="match status" value="2"/>
</dbReference>
<name>A0AB94ILD2_9BACI</name>
<dbReference type="Proteomes" id="UP000018877">
    <property type="component" value="Unassembled WGS sequence"/>
</dbReference>
<dbReference type="InterPro" id="IPR051212">
    <property type="entry name" value="Type-I_RE_S_subunit"/>
</dbReference>
<proteinExistence type="inferred from homology"/>
<dbReference type="InterPro" id="IPR044946">
    <property type="entry name" value="Restrct_endonuc_typeI_TRD_sf"/>
</dbReference>
<keyword evidence="2" id="KW-0680">Restriction system</keyword>
<gene>
    <name evidence="6" type="ORF">BAVI_15341</name>
</gene>
<evidence type="ECO:0000256" key="2">
    <source>
        <dbReference type="ARBA" id="ARBA00022747"/>
    </source>
</evidence>
<comment type="similarity">
    <text evidence="1">Belongs to the type-I restriction system S methylase family.</text>
</comment>
<comment type="subunit">
    <text evidence="4">The methyltransferase is composed of M and S polypeptides.</text>
</comment>
<feature type="domain" description="Type I restriction modification DNA specificity" evidence="5">
    <location>
        <begin position="251"/>
        <end position="407"/>
    </location>
</feature>
<accession>A0AB94ILD2</accession>
<evidence type="ECO:0000313" key="6">
    <source>
        <dbReference type="EMBL" id="ETI67875.1"/>
    </source>
</evidence>
<dbReference type="InterPro" id="IPR000055">
    <property type="entry name" value="Restrct_endonuc_typeI_TRD"/>
</dbReference>
<evidence type="ECO:0000256" key="3">
    <source>
        <dbReference type="ARBA" id="ARBA00023125"/>
    </source>
</evidence>
<dbReference type="PANTHER" id="PTHR43140">
    <property type="entry name" value="TYPE-1 RESTRICTION ENZYME ECOKI SPECIFICITY PROTEIN"/>
    <property type="match status" value="1"/>
</dbReference>
<dbReference type="Pfam" id="PF01420">
    <property type="entry name" value="Methylase_S"/>
    <property type="match status" value="2"/>
</dbReference>
<keyword evidence="7" id="KW-1185">Reference proteome</keyword>
<dbReference type="CDD" id="cd17521">
    <property type="entry name" value="RMtype1_S_Sau13435ORF2165P_TRD2-CR2_like"/>
    <property type="match status" value="1"/>
</dbReference>
<evidence type="ECO:0000259" key="5">
    <source>
        <dbReference type="Pfam" id="PF01420"/>
    </source>
</evidence>
<dbReference type="GO" id="GO:0009307">
    <property type="term" value="P:DNA restriction-modification system"/>
    <property type="evidence" value="ECO:0007669"/>
    <property type="project" value="UniProtKB-KW"/>
</dbReference>
<evidence type="ECO:0000256" key="1">
    <source>
        <dbReference type="ARBA" id="ARBA00010923"/>
    </source>
</evidence>
<organism evidence="6 7">
    <name type="scientific">Neobacillus vireti LMG 21834</name>
    <dbReference type="NCBI Taxonomy" id="1131730"/>
    <lineage>
        <taxon>Bacteria</taxon>
        <taxon>Bacillati</taxon>
        <taxon>Bacillota</taxon>
        <taxon>Bacilli</taxon>
        <taxon>Bacillales</taxon>
        <taxon>Bacillaceae</taxon>
        <taxon>Neobacillus</taxon>
    </lineage>
</organism>
<sequence length="439" mass="51215">MSYRSNNQSKISDIEWTGNIPEHWQIKKVSELFEQRNEKVSDKDFEPLSVTKMGILKQLENVAKTDNNDNRKKVLKNDFVINSRSDRKGSCGVSEFDGSVSLICTVIKPKTNNTYMDYYHHLFRNKMFSEEFYRWGRGIVDDLWSTRWDEFKRILVPCPPFEEQKNIASFLNQIYKSIEDLIYKKEQQLITLQKYRLSLITETITRGLNQNEKLKDSGFDWIGKIPYNWEVKKFKYIKDAPMLYGATESGEPIQEGQPRYIRITDLTLDGELKNDDVKGLEPRKARPFLLEDGDILFARSGATVGKTFIYKEKYGPACFAGYMIKFSPDCRIIEPDFLYYFTKSSIFYFQVNEATTVATIQNVSAEKYLNFVTVLPPIEEQKEIANYIQEKTAEIDDALLNIQNQIETFKQYRNSLIYEAVTGKININDYNVSVLEVKL</sequence>